<keyword evidence="4 6" id="KW-0274">FAD</keyword>
<keyword evidence="3 6" id="KW-0285">Flavoprotein</keyword>
<evidence type="ECO:0000259" key="9">
    <source>
        <dbReference type="Pfam" id="PF02771"/>
    </source>
</evidence>
<comment type="similarity">
    <text evidence="2 6">Belongs to the acyl-CoA dehydrogenase family.</text>
</comment>
<dbReference type="InterPro" id="IPR006091">
    <property type="entry name" value="Acyl-CoA_Oxase/DH_mid-dom"/>
</dbReference>
<dbReference type="PROSITE" id="PS00073">
    <property type="entry name" value="ACYL_COA_DH_2"/>
    <property type="match status" value="1"/>
</dbReference>
<dbReference type="SUPFAM" id="SSF56645">
    <property type="entry name" value="Acyl-CoA dehydrogenase NM domain-like"/>
    <property type="match status" value="1"/>
</dbReference>
<dbReference type="InterPro" id="IPR036250">
    <property type="entry name" value="AcylCo_DH-like_C"/>
</dbReference>
<keyword evidence="5 6" id="KW-0560">Oxidoreductase</keyword>
<evidence type="ECO:0000256" key="4">
    <source>
        <dbReference type="ARBA" id="ARBA00022827"/>
    </source>
</evidence>
<dbReference type="SUPFAM" id="SSF47203">
    <property type="entry name" value="Acyl-CoA dehydrogenase C-terminal domain-like"/>
    <property type="match status" value="1"/>
</dbReference>
<dbReference type="InterPro" id="IPR037069">
    <property type="entry name" value="AcylCoA_DH/ox_N_sf"/>
</dbReference>
<dbReference type="GO" id="GO:0050660">
    <property type="term" value="F:flavin adenine dinucleotide binding"/>
    <property type="evidence" value="ECO:0007669"/>
    <property type="project" value="InterPro"/>
</dbReference>
<evidence type="ECO:0000256" key="1">
    <source>
        <dbReference type="ARBA" id="ARBA00001974"/>
    </source>
</evidence>
<comment type="cofactor">
    <cofactor evidence="1 6">
        <name>FAD</name>
        <dbReference type="ChEBI" id="CHEBI:57692"/>
    </cofactor>
</comment>
<dbReference type="InterPro" id="IPR013786">
    <property type="entry name" value="AcylCoA_DH/ox_N"/>
</dbReference>
<dbReference type="InterPro" id="IPR006089">
    <property type="entry name" value="Acyl-CoA_DH_CS"/>
</dbReference>
<dbReference type="Gene3D" id="1.20.140.10">
    <property type="entry name" value="Butyryl-CoA Dehydrogenase, subunit A, domain 3"/>
    <property type="match status" value="1"/>
</dbReference>
<sequence>MMTDYDFMLNEDQIELRNLVREFAEKEVRPTCRIAEKDAIVPEDLVKTAYEMGLHLVTVPEEYGGLGLDNFTYAVIREELARGDAGFASRVFGFGFEPLNIAGTEEQKKWAADIMVNGGIMAFGLTESVSGSNAGAMVTTARKVGDDYVINGGKTFITNGDCADLITIFAVTDKEKGTKGGITAFLLPKDTLGFTVGEHEDKMGIRCVHTNSLFFDDMVLPSKYRLGEEGQGYQIAMKILDNSRPCTAASAVGIAQAALDEAVPYAKERVVFGKPIWKHEGIGFLLADMEIQTQAARQMVWGACKSADAGIINKKLIASAKCFAGDTAVFVTTNAVQVLGGNGYSREYPVEKLMRDAKIYQIFEGTNQIQRVVISGQLCR</sequence>
<evidence type="ECO:0000256" key="2">
    <source>
        <dbReference type="ARBA" id="ARBA00009347"/>
    </source>
</evidence>
<protein>
    <submittedName>
        <fullName evidence="10">Acyl-CoA dehydrogenase family protein</fullName>
    </submittedName>
</protein>
<accession>A0A923LXG3</accession>
<dbReference type="FunFam" id="1.20.140.10:FF:000011">
    <property type="entry name" value="Medium-chain specific acyl-CoA dehydrogenase, mitochondrial"/>
    <property type="match status" value="1"/>
</dbReference>
<evidence type="ECO:0000256" key="3">
    <source>
        <dbReference type="ARBA" id="ARBA00022630"/>
    </source>
</evidence>
<gene>
    <name evidence="10" type="ORF">H8S45_11565</name>
</gene>
<dbReference type="PANTHER" id="PTHR43884">
    <property type="entry name" value="ACYL-COA DEHYDROGENASE"/>
    <property type="match status" value="1"/>
</dbReference>
<dbReference type="Pfam" id="PF02771">
    <property type="entry name" value="Acyl-CoA_dh_N"/>
    <property type="match status" value="1"/>
</dbReference>
<dbReference type="InterPro" id="IPR009100">
    <property type="entry name" value="AcylCoA_DH/oxidase_NM_dom_sf"/>
</dbReference>
<dbReference type="RefSeq" id="WP_186950118.1">
    <property type="nucleotide sequence ID" value="NZ_JACOPL010000011.1"/>
</dbReference>
<evidence type="ECO:0000313" key="10">
    <source>
        <dbReference type="EMBL" id="MBC5726092.1"/>
    </source>
</evidence>
<dbReference type="InterPro" id="IPR009075">
    <property type="entry name" value="AcylCo_DH/oxidase_C"/>
</dbReference>
<proteinExistence type="inferred from homology"/>
<dbReference type="Proteomes" id="UP000606499">
    <property type="component" value="Unassembled WGS sequence"/>
</dbReference>
<feature type="domain" description="Acyl-CoA oxidase/dehydrogenase middle" evidence="8">
    <location>
        <begin position="122"/>
        <end position="218"/>
    </location>
</feature>
<feature type="domain" description="Acyl-CoA dehydrogenase/oxidase C-terminal" evidence="7">
    <location>
        <begin position="230"/>
        <end position="375"/>
    </location>
</feature>
<dbReference type="PIRSF" id="PIRSF016578">
    <property type="entry name" value="HsaA"/>
    <property type="match status" value="1"/>
</dbReference>
<dbReference type="Gene3D" id="2.40.110.10">
    <property type="entry name" value="Butyryl-CoA Dehydrogenase, subunit A, domain 2"/>
    <property type="match status" value="1"/>
</dbReference>
<dbReference type="EMBL" id="JACOPL010000011">
    <property type="protein sequence ID" value="MBC5726092.1"/>
    <property type="molecule type" value="Genomic_DNA"/>
</dbReference>
<dbReference type="Gene3D" id="1.10.540.10">
    <property type="entry name" value="Acyl-CoA dehydrogenase/oxidase, N-terminal domain"/>
    <property type="match status" value="1"/>
</dbReference>
<evidence type="ECO:0000259" key="7">
    <source>
        <dbReference type="Pfam" id="PF00441"/>
    </source>
</evidence>
<comment type="caution">
    <text evidence="10">The sequence shown here is derived from an EMBL/GenBank/DDBJ whole genome shotgun (WGS) entry which is preliminary data.</text>
</comment>
<evidence type="ECO:0000256" key="6">
    <source>
        <dbReference type="RuleBase" id="RU362125"/>
    </source>
</evidence>
<keyword evidence="11" id="KW-1185">Reference proteome</keyword>
<evidence type="ECO:0000259" key="8">
    <source>
        <dbReference type="Pfam" id="PF02770"/>
    </source>
</evidence>
<dbReference type="FunFam" id="2.40.110.10:FF:000001">
    <property type="entry name" value="Acyl-CoA dehydrogenase, mitochondrial"/>
    <property type="match status" value="1"/>
</dbReference>
<dbReference type="GO" id="GO:0003995">
    <property type="term" value="F:acyl-CoA dehydrogenase activity"/>
    <property type="evidence" value="ECO:0007669"/>
    <property type="project" value="InterPro"/>
</dbReference>
<reference evidence="10" key="1">
    <citation type="submission" date="2020-08" db="EMBL/GenBank/DDBJ databases">
        <title>Genome public.</title>
        <authorList>
            <person name="Liu C."/>
            <person name="Sun Q."/>
        </authorList>
    </citation>
    <scope>NUCLEOTIDE SEQUENCE</scope>
    <source>
        <strain evidence="10">NSJ-28</strain>
    </source>
</reference>
<dbReference type="AlphaFoldDB" id="A0A923LXG3"/>
<feature type="domain" description="Acyl-CoA dehydrogenase/oxidase N-terminal" evidence="9">
    <location>
        <begin position="10"/>
        <end position="109"/>
    </location>
</feature>
<dbReference type="Pfam" id="PF02770">
    <property type="entry name" value="Acyl-CoA_dh_M"/>
    <property type="match status" value="1"/>
</dbReference>
<dbReference type="Pfam" id="PF00441">
    <property type="entry name" value="Acyl-CoA_dh_1"/>
    <property type="match status" value="1"/>
</dbReference>
<dbReference type="PANTHER" id="PTHR43884:SF12">
    <property type="entry name" value="ISOVALERYL-COA DEHYDROGENASE, MITOCHONDRIAL-RELATED"/>
    <property type="match status" value="1"/>
</dbReference>
<dbReference type="InterPro" id="IPR046373">
    <property type="entry name" value="Acyl-CoA_Oxase/DH_mid-dom_sf"/>
</dbReference>
<name>A0A923LXG3_9FIRM</name>
<evidence type="ECO:0000256" key="5">
    <source>
        <dbReference type="ARBA" id="ARBA00023002"/>
    </source>
</evidence>
<evidence type="ECO:0000313" key="11">
    <source>
        <dbReference type="Proteomes" id="UP000606499"/>
    </source>
</evidence>
<organism evidence="10 11">
    <name type="scientific">Agathobaculum faecis</name>
    <dbReference type="NCBI Taxonomy" id="2763013"/>
    <lineage>
        <taxon>Bacteria</taxon>
        <taxon>Bacillati</taxon>
        <taxon>Bacillota</taxon>
        <taxon>Clostridia</taxon>
        <taxon>Eubacteriales</taxon>
        <taxon>Butyricicoccaceae</taxon>
        <taxon>Agathobaculum</taxon>
    </lineage>
</organism>